<dbReference type="EMBL" id="JAEHOE010000005">
    <property type="protein sequence ID" value="KAG2499772.1"/>
    <property type="molecule type" value="Genomic_DNA"/>
</dbReference>
<dbReference type="OrthoDB" id="514967at2759"/>
<dbReference type="PANTHER" id="PTHR31251:SF169">
    <property type="entry name" value="SQUAMOSA PROMOTER-BINDING-LIKE PROTEIN 8"/>
    <property type="match status" value="1"/>
</dbReference>
<evidence type="ECO:0000259" key="5">
    <source>
        <dbReference type="PROSITE" id="PS51141"/>
    </source>
</evidence>
<comment type="caution">
    <text evidence="6">The sequence shown here is derived from an EMBL/GenBank/DDBJ whole genome shotgun (WGS) entry which is preliminary data.</text>
</comment>
<dbReference type="PROSITE" id="PS51141">
    <property type="entry name" value="ZF_SBP"/>
    <property type="match status" value="1"/>
</dbReference>
<dbReference type="Proteomes" id="UP000612055">
    <property type="component" value="Unassembled WGS sequence"/>
</dbReference>
<reference evidence="6" key="1">
    <citation type="journal article" date="2020" name="bioRxiv">
        <title>Comparative genomics of Chlamydomonas.</title>
        <authorList>
            <person name="Craig R.J."/>
            <person name="Hasan A.R."/>
            <person name="Ness R.W."/>
            <person name="Keightley P.D."/>
        </authorList>
    </citation>
    <scope>NUCLEOTIDE SEQUENCE</scope>
    <source>
        <strain evidence="6">CCAP 11/70</strain>
    </source>
</reference>
<evidence type="ECO:0000256" key="3">
    <source>
        <dbReference type="ARBA" id="ARBA00022833"/>
    </source>
</evidence>
<feature type="region of interest" description="Disordered" evidence="4">
    <location>
        <begin position="817"/>
        <end position="847"/>
    </location>
</feature>
<dbReference type="InterPro" id="IPR004333">
    <property type="entry name" value="SBP_dom"/>
</dbReference>
<dbReference type="InterPro" id="IPR044817">
    <property type="entry name" value="SBP-like"/>
</dbReference>
<evidence type="ECO:0000256" key="1">
    <source>
        <dbReference type="ARBA" id="ARBA00022723"/>
    </source>
</evidence>
<accession>A0A835YBC5</accession>
<dbReference type="GO" id="GO:0008270">
    <property type="term" value="F:zinc ion binding"/>
    <property type="evidence" value="ECO:0007669"/>
    <property type="project" value="UniProtKB-KW"/>
</dbReference>
<sequence length="847" mass="83797">MERLERRAAGGSRSAAVGKAPARHDDIAHAAGNAGRGNHRGSRCKVLLQEEGAPQRYCQQCGKFHDATEFDGIKRSCREKLALHAARRRASLAQRRHLAHKLQDAEERMTATSSSDNDEELADAGGEGDDDGCGRDANCNGTASASKAAAAGAAVPPSMTSAPRNVVQPRPSAPLGATLLGIEPSPHPCYPHGGGPQTAAAAAAAASLLGSRGSTFAAVHSSCGGGDSPVTDAPAAVSSVLLGAPLRLPTPPLPALHVSAAARPQAPSVPAASDGVSGTCGPAEALAPAQTSEPGHAPAAMVRRGSLPARLCEWGGTTLQSCPSNASTPSPTPRQSSNGAACAAAAGAFVGSVELLQPAAEAVVTPAAVTGSAVKAVRRRRPARDASAPGAFPGASGCLSLSRLHSVASVASALQSGGSCCPPAAAAVEAVTAAPPALGRFLLPTRADSGSGMPPRLPAVVMWSDMDLDAQLEGELAELLGGLDASPPTAAPCQQHDPIKLLAAAGIVFDASMVTARPSSSSAQGGVAPTARTPQQGVLPTSAPPPDGGPSLGAGQPAACADACMFDAQQLIPPPAVPVHHAVAMAAEAALLLPSAAAVAGLDQQLPVAAGGRQVDPPVRTTSGLGSEDGLGFAPPFAARLAAAVAFAPRRGPADSGPLHTALSLPAVPPPAAASAAHLLAHASSVPSACGRGGWLSWPDWALQPLTAPLEQQRQREPAFGGTSSLPGLVSVAAAEARYGGATGMMACTPALMDSVMVGSGGFCPGGPTSAASLAFSAPGHTAALVPPMPCRPDGGCWLPLSSPGGIVTPPAMVAGGVSSQSVQQPDLLRGPSSPPAVWPAPDLQAG</sequence>
<organism evidence="6 7">
    <name type="scientific">Edaphochlamys debaryana</name>
    <dbReference type="NCBI Taxonomy" id="47281"/>
    <lineage>
        <taxon>Eukaryota</taxon>
        <taxon>Viridiplantae</taxon>
        <taxon>Chlorophyta</taxon>
        <taxon>core chlorophytes</taxon>
        <taxon>Chlorophyceae</taxon>
        <taxon>CS clade</taxon>
        <taxon>Chlamydomonadales</taxon>
        <taxon>Chlamydomonadales incertae sedis</taxon>
        <taxon>Edaphochlamys</taxon>
    </lineage>
</organism>
<keyword evidence="3" id="KW-0862">Zinc</keyword>
<dbReference type="SUPFAM" id="SSF103612">
    <property type="entry name" value="SBT domain"/>
    <property type="match status" value="1"/>
</dbReference>
<dbReference type="Gene3D" id="4.10.1100.10">
    <property type="entry name" value="Transcription factor, SBP-box domain"/>
    <property type="match status" value="1"/>
</dbReference>
<dbReference type="PANTHER" id="PTHR31251">
    <property type="entry name" value="SQUAMOSA PROMOTER-BINDING-LIKE PROTEIN 4"/>
    <property type="match status" value="1"/>
</dbReference>
<evidence type="ECO:0000313" key="6">
    <source>
        <dbReference type="EMBL" id="KAG2499772.1"/>
    </source>
</evidence>
<keyword evidence="2" id="KW-0863">Zinc-finger</keyword>
<protein>
    <recommendedName>
        <fullName evidence="5">SBP-type domain-containing protein</fullName>
    </recommendedName>
</protein>
<gene>
    <name evidence="6" type="ORF">HYH03_002069</name>
</gene>
<dbReference type="GO" id="GO:0003677">
    <property type="term" value="F:DNA binding"/>
    <property type="evidence" value="ECO:0007669"/>
    <property type="project" value="InterPro"/>
</dbReference>
<dbReference type="Pfam" id="PF03110">
    <property type="entry name" value="SBP"/>
    <property type="match status" value="1"/>
</dbReference>
<evidence type="ECO:0000256" key="4">
    <source>
        <dbReference type="SAM" id="MobiDB-lite"/>
    </source>
</evidence>
<dbReference type="InterPro" id="IPR036893">
    <property type="entry name" value="SBP_sf"/>
</dbReference>
<keyword evidence="1" id="KW-0479">Metal-binding</keyword>
<feature type="compositionally biased region" description="Acidic residues" evidence="4">
    <location>
        <begin position="116"/>
        <end position="131"/>
    </location>
</feature>
<name>A0A835YBC5_9CHLO</name>
<dbReference type="AlphaFoldDB" id="A0A835YBC5"/>
<keyword evidence="7" id="KW-1185">Reference proteome</keyword>
<feature type="domain" description="SBP-type" evidence="5">
    <location>
        <begin position="15"/>
        <end position="91"/>
    </location>
</feature>
<feature type="region of interest" description="Disordered" evidence="4">
    <location>
        <begin position="154"/>
        <end position="179"/>
    </location>
</feature>
<dbReference type="GO" id="GO:0005634">
    <property type="term" value="C:nucleus"/>
    <property type="evidence" value="ECO:0007669"/>
    <property type="project" value="InterPro"/>
</dbReference>
<evidence type="ECO:0000256" key="2">
    <source>
        <dbReference type="ARBA" id="ARBA00022771"/>
    </source>
</evidence>
<feature type="region of interest" description="Disordered" evidence="4">
    <location>
        <begin position="94"/>
        <end position="135"/>
    </location>
</feature>
<proteinExistence type="predicted"/>
<feature type="region of interest" description="Disordered" evidence="4">
    <location>
        <begin position="518"/>
        <end position="555"/>
    </location>
</feature>
<feature type="region of interest" description="Disordered" evidence="4">
    <location>
        <begin position="1"/>
        <end position="40"/>
    </location>
</feature>
<evidence type="ECO:0000313" key="7">
    <source>
        <dbReference type="Proteomes" id="UP000612055"/>
    </source>
</evidence>